<dbReference type="GO" id="GO:0006417">
    <property type="term" value="P:regulation of translation"/>
    <property type="evidence" value="ECO:0007669"/>
    <property type="project" value="UniProtKB-KW"/>
</dbReference>
<dbReference type="Pfam" id="PF01851">
    <property type="entry name" value="PC_rep"/>
    <property type="match status" value="2"/>
</dbReference>
<keyword evidence="10" id="KW-0694">RNA-binding</keyword>
<dbReference type="InterPro" id="IPR041433">
    <property type="entry name" value="RPN1_C"/>
</dbReference>
<evidence type="ECO:0000256" key="14">
    <source>
        <dbReference type="SAM" id="MobiDB-lite"/>
    </source>
</evidence>
<reference evidence="17 18" key="1">
    <citation type="submission" date="2018-07" db="EMBL/GenBank/DDBJ databases">
        <title>A high quality draft genome assembly of the barn swallow (H. rustica rustica).</title>
        <authorList>
            <person name="Formenti G."/>
            <person name="Chiara M."/>
            <person name="Poveda L."/>
            <person name="Francoijs K.-J."/>
            <person name="Bonisoli-Alquati A."/>
            <person name="Canova L."/>
            <person name="Gianfranceschi L."/>
            <person name="Horner D.S."/>
            <person name="Saino N."/>
        </authorList>
    </citation>
    <scope>NUCLEOTIDE SEQUENCE [LARGE SCALE GENOMIC DNA]</scope>
    <source>
        <strain evidence="17">Chelidonia</strain>
        <tissue evidence="17">Blood</tissue>
    </source>
</reference>
<evidence type="ECO:0000256" key="8">
    <source>
        <dbReference type="ARBA" id="ARBA00022737"/>
    </source>
</evidence>
<feature type="compositionally biased region" description="Basic and acidic residues" evidence="14">
    <location>
        <begin position="1854"/>
        <end position="1892"/>
    </location>
</feature>
<dbReference type="GO" id="GO:0005634">
    <property type="term" value="C:nucleus"/>
    <property type="evidence" value="ECO:0007669"/>
    <property type="project" value="TreeGrafter"/>
</dbReference>
<evidence type="ECO:0000256" key="9">
    <source>
        <dbReference type="ARBA" id="ARBA00022845"/>
    </source>
</evidence>
<dbReference type="GO" id="GO:0034515">
    <property type="term" value="C:proteasome storage granule"/>
    <property type="evidence" value="ECO:0007669"/>
    <property type="project" value="TreeGrafter"/>
</dbReference>
<evidence type="ECO:0000256" key="2">
    <source>
        <dbReference type="ARBA" id="ARBA00004031"/>
    </source>
</evidence>
<feature type="region of interest" description="Disordered" evidence="14">
    <location>
        <begin position="1105"/>
        <end position="1335"/>
    </location>
</feature>
<dbReference type="Gene3D" id="1.25.40.180">
    <property type="match status" value="3"/>
</dbReference>
<name>A0A3M0JMR6_HIRRU</name>
<dbReference type="Gene3D" id="1.25.10.10">
    <property type="entry name" value="Leucine-rich Repeat Variant"/>
    <property type="match status" value="1"/>
</dbReference>
<comment type="function">
    <text evidence="1">Component of the 26S proteasome, a multiprotein complex involved in the ATP-dependent degradation of ubiquitinated proteins. This complex plays a key role in the maintenance of protein homeostasis by removing misfolded or damaged proteins, which could impair cellular functions, and by removing proteins whose functions are no longer required. Therefore, the proteasome participates in numerous cellular processes, including cell cycle progression, apoptosis, or DNA damage repair.</text>
</comment>
<feature type="compositionally biased region" description="Basic and acidic residues" evidence="14">
    <location>
        <begin position="20"/>
        <end position="51"/>
    </location>
</feature>
<feature type="region of interest" description="Disordered" evidence="14">
    <location>
        <begin position="983"/>
        <end position="1022"/>
    </location>
</feature>
<feature type="compositionally biased region" description="Polar residues" evidence="14">
    <location>
        <begin position="1823"/>
        <end position="1840"/>
    </location>
</feature>
<dbReference type="Pfam" id="PF18051">
    <property type="entry name" value="RPN1_C"/>
    <property type="match status" value="1"/>
</dbReference>
<comment type="subunit">
    <text evidence="13">Component of the 19S proteasome regulatory particle complex. The 26S proteasome consists of a 20S core particle (CP) and two 19S regulatory subunits (RP). The regulatory particle is made of a lid composed of 9 subunits, a base containing 6 ATPases and few additional components including PSMD2. Interacts with RPGRIP1L. Interacts with CRY1 in a KDM8-dependent manner. Interacts (via C-terminus) with phosphatase UBLCP1 (via ubiquitin-like domain); the interaction recruits UBLCP1 to the 19S regulatory particle where it dephosphorylates 19S subunit PSMC2/RPT1 which impairs PSMC2 ATPase activity and disrupts 26S proteasome assembly.</text>
</comment>
<dbReference type="SMART" id="SM00515">
    <property type="entry name" value="eIF5C"/>
    <property type="match status" value="1"/>
</dbReference>
<dbReference type="GO" id="GO:0003723">
    <property type="term" value="F:RNA binding"/>
    <property type="evidence" value="ECO:0007669"/>
    <property type="project" value="UniProtKB-KW"/>
</dbReference>
<feature type="compositionally biased region" description="Basic and acidic residues" evidence="14">
    <location>
        <begin position="623"/>
        <end position="643"/>
    </location>
</feature>
<dbReference type="GO" id="GO:0008540">
    <property type="term" value="C:proteasome regulatory particle, base subcomplex"/>
    <property type="evidence" value="ECO:0007669"/>
    <property type="project" value="TreeGrafter"/>
</dbReference>
<dbReference type="GO" id="GO:0043161">
    <property type="term" value="P:proteasome-mediated ubiquitin-dependent protein catabolic process"/>
    <property type="evidence" value="ECO:0007669"/>
    <property type="project" value="TreeGrafter"/>
</dbReference>
<evidence type="ECO:0000256" key="3">
    <source>
        <dbReference type="ARBA" id="ARBA00005460"/>
    </source>
</evidence>
<evidence type="ECO:0000256" key="1">
    <source>
        <dbReference type="ARBA" id="ARBA00002362"/>
    </source>
</evidence>
<keyword evidence="8" id="KW-0677">Repeat</keyword>
<feature type="compositionally biased region" description="Basic and acidic residues" evidence="14">
    <location>
        <begin position="1247"/>
        <end position="1263"/>
    </location>
</feature>
<feature type="region of interest" description="Disordered" evidence="14">
    <location>
        <begin position="623"/>
        <end position="646"/>
    </location>
</feature>
<dbReference type="Pfam" id="PF02020">
    <property type="entry name" value="W2"/>
    <property type="match status" value="1"/>
</dbReference>
<keyword evidence="9" id="KW-0810">Translation regulation</keyword>
<keyword evidence="7" id="KW-0597">Phosphoprotein</keyword>
<dbReference type="Pfam" id="PF02847">
    <property type="entry name" value="MA3"/>
    <property type="match status" value="1"/>
</dbReference>
<dbReference type="FunFam" id="1.25.40.180:FF:000001">
    <property type="entry name" value="Eukaryotic translation initiation factor 4 gamma, 3, putative"/>
    <property type="match status" value="1"/>
</dbReference>
<evidence type="ECO:0000259" key="16">
    <source>
        <dbReference type="PROSITE" id="PS51366"/>
    </source>
</evidence>
<accession>A0A3M0JMR6</accession>
<evidence type="ECO:0000256" key="13">
    <source>
        <dbReference type="ARBA" id="ARBA00046857"/>
    </source>
</evidence>
<keyword evidence="18" id="KW-1185">Reference proteome</keyword>
<evidence type="ECO:0000259" key="15">
    <source>
        <dbReference type="PROSITE" id="PS51363"/>
    </source>
</evidence>
<dbReference type="SMART" id="SM00544">
    <property type="entry name" value="MA3"/>
    <property type="match status" value="1"/>
</dbReference>
<dbReference type="InterPro" id="IPR003891">
    <property type="entry name" value="Initiation_fac_eIF4g_MI"/>
</dbReference>
<evidence type="ECO:0000256" key="4">
    <source>
        <dbReference type="ARBA" id="ARBA00005775"/>
    </source>
</evidence>
<keyword evidence="12" id="KW-0647">Proteasome</keyword>
<dbReference type="EMBL" id="QRBI01000134">
    <property type="protein sequence ID" value="RMC02015.1"/>
    <property type="molecule type" value="Genomic_DNA"/>
</dbReference>
<feature type="compositionally biased region" description="Low complexity" evidence="14">
    <location>
        <begin position="1149"/>
        <end position="1161"/>
    </location>
</feature>
<dbReference type="Pfam" id="PF02854">
    <property type="entry name" value="MIF4G"/>
    <property type="match status" value="1"/>
</dbReference>
<dbReference type="CDD" id="cd11559">
    <property type="entry name" value="W2_eIF4G1_like"/>
    <property type="match status" value="1"/>
</dbReference>
<evidence type="ECO:0000256" key="6">
    <source>
        <dbReference type="ARBA" id="ARBA00022540"/>
    </source>
</evidence>
<feature type="domain" description="MI" evidence="16">
    <location>
        <begin position="1956"/>
        <end position="2078"/>
    </location>
</feature>
<dbReference type="InterPro" id="IPR011989">
    <property type="entry name" value="ARM-like"/>
</dbReference>
<dbReference type="GO" id="GO:0003743">
    <property type="term" value="F:translation initiation factor activity"/>
    <property type="evidence" value="ECO:0007669"/>
    <property type="project" value="UniProtKB-KW"/>
</dbReference>
<dbReference type="InterPro" id="IPR002015">
    <property type="entry name" value="Proteasome/cyclosome_rpt"/>
</dbReference>
<comment type="caution">
    <text evidence="17">The sequence shown here is derived from an EMBL/GenBank/DDBJ whole genome shotgun (WGS) entry which is preliminary data.</text>
</comment>
<evidence type="ECO:0000256" key="10">
    <source>
        <dbReference type="ARBA" id="ARBA00022884"/>
    </source>
</evidence>
<sequence>MDAGGGGGQSRVQGGPGEGGDEKPTPLWGRDRRDPPAGPEKEQELSEEDKQLQDELEMLVERLGEKDTSLYRPALEELRRQIRSSTTSMTSVPKPLKFLRPHYGKLKEIYENMAPGENKRFAADIISVLAMTMSGERECLKYRLLGSQEELASWGHEYVRHLAGEVAKEWQEIDEADKAQRDTLLTLVKEIVPYNMAHNAEHEACDLLMEIEQMDMLEKYIDDNAYSKVCLYLTSCVSYVPEPENSALLRCALGIFRKFNRYPEALRLALMLNDVELVEDIFTSCRDVVVQKQMAFMLGRHGVFLELNEDVEEYEDLTEIMSNVQLNSNFLALARELDIMEPKVPDDIYKTHLENNRFGGSGSQVDSARMNLASSFVNGFVNAAFGQDKLLTDDGNKWLYKNKDHGMLSAAASLGTILLWDVDGGLTQIDKYLYSSEDYIKSGALLACGIVNSGVKNECDPALALLSDYVLHNSNTMRIGAIFGLGLAYAGSNREDVLTLLLPVMGDSKSSMEVAGVTALACGMISVGSCNGDVTSTILQTIMEKSETELKDTYARWLPLGLGLNHLGKGEAIEAILAALEVVSEPFRSFANTLVDICAYAGSGNVLKVQQLLHICSEHFDSKEKEEDKDKKDKKEKEKKESSADMGAHQGVAVLGIALIAMGEEIGAEMGLRTFGHLLRYGEPTLRRAVPLALALISVSNPRLNILDTLSKFSHDADPEVSYNSIFAMGMVGSGTNNARLAAMLRQLAQYHAKDPNNLFMVRLAQGLTHLGKGTLTLCPYHSDRQLMSQVAVAGLLTVLVSFLDVRNIILGKSHYILYGLVAAMQPRMLVTFDEELRPLPVSVRVGQAVDVVGQAGKPKTITGFQTHTTPVLLAHGERAELATEEHVPVTPILEGFVILRKNPNYDGRSTYVVPTQQYPVQPGAPSFYPGASPTEFGTYAGAYYPAQGVQQFSAGVPAAQVIVSQQPPIPPKRERKTIRIRDPNQGGKDITEEIMSGARTSSTPTPPQAGSGLEPQANGETPHVAVIVRPDVKRHHYSARAAELPLVPAPNMDTVAVEEEEEEEEEVAIPLPEPTLQEPVPPEVLPVPVVPSMPAVPLVPAAPSPPPVVAQAPEAPAKPASPSPPPPREEPCPEPTAEANGVLEETPETVPEAPVCQPVPVSEPVPVPTLDSPIAQPEELPLPNGMEGTSKVEPSEEQPESDVSPISEPEEPAQPGTPASPPAEEEEEESEGPVAMSVPKKKRRMKDLNKKEAVGDLLDAFKESQTGDSASEVENKPPMSASPSEAEDVAPARPQEESEETWEEKEDKLAPEKGKAAGQKYGYKEEQWKPLNPEEKKRYDREFLLGFQFIFASMQKPEGLPQITDVVLDKANKTPLRTIDPIRFTGMNCSPDFTPSFANLGRPVMGSRGLPSGLGPRRSQQNPRKEPRKIIATVSLNEDVKLNKAEKAWKPSSKRASEEEDPENIKTQELLRRVRSILNKLTPQMFQQLMKQVMELSIDTEERLKGVIDLVFEKAISEPNFSVAYANMCRCLMGLKVPTTDKPTVTVNFRKLLLNRCQKEFEKDKDDDEIFEKRQKEMDDASAPEEKARMKDELEEARDKARRRSLGNIKFIGELFKLKMLTEAIMHDCVVKLLKNHDEESLECLCRLLTTIGKDLDFEKAKPRMDQYFNQMEKIIKEKKTSSRIRFMLQDVIDLRRSSWVPRRGDQGPKTIDQIHKEAEMEEHREHIKVQQLMSKDKRRGPPGPSSSGRSSLVADDGWNTVPISKGNRPIDTSRLTKITKPGSIDSNNQLFAPGGRLSWGKGSSGGSGAKPADSASDSGRPATSTLNRFSALQQSTPAESPESRRVVQRSSSSRDRSEKAGDRGDRESRSEKGSDRLERPDRAERTDRNRSALTKRSFSKETEDRSREREKQGGPEAVRKAASMTEERDRSRETIKQEPTPPATSTKPALSEEELEKKSKAIIEEYLHINDMKEALQCVQELGSPSSLYIFVQNGIESTLERSTISREHMGVLLCQLVKAGTLSKEQYYKGLREILEIAEDMEIDIPHIWLYLAELITPILQEEGIPMEELFREITKPLVPIGKATTLLVEVLGLLCKGMGQKTAGKLWRDGGLSWKEFLPEDQDVNKFVTEQKLEYTMGDSSDMPSRKELTSEELCKQMDKLLKENPNNQRIYDWIEANLSEQQVSSNTFIRALMTSVCHLAIVFENPYRVDSMVIHNQAKLLQKYLRDEQKELQALYALQALVVKLDQPPNLLRMFFDALYDEDVIKEEAFYKWESSKDPAEQQGKGVALKSVTAFFTWLREAEDESDNN</sequence>
<evidence type="ECO:0000313" key="18">
    <source>
        <dbReference type="Proteomes" id="UP000269221"/>
    </source>
</evidence>
<dbReference type="InterPro" id="IPR003307">
    <property type="entry name" value="W2_domain"/>
</dbReference>
<feature type="compositionally biased region" description="Basic and acidic residues" evidence="14">
    <location>
        <begin position="1323"/>
        <end position="1335"/>
    </location>
</feature>
<dbReference type="Proteomes" id="UP000269221">
    <property type="component" value="Unassembled WGS sequence"/>
</dbReference>
<keyword evidence="11" id="KW-0648">Protein biosynthesis</keyword>
<evidence type="ECO:0000256" key="7">
    <source>
        <dbReference type="ARBA" id="ARBA00022553"/>
    </source>
</evidence>
<dbReference type="FunFam" id="1.25.40.180:FF:000002">
    <property type="entry name" value="Eukaryotic translation initiation factor 4 gamma, 3, putative"/>
    <property type="match status" value="1"/>
</dbReference>
<comment type="function">
    <text evidence="2">Binds to the intracellular domain of tumor necrosis factor type 1 receptor. The binding domain of TRAP1 and TRAP2 resides outside the death domain of TNFR1.</text>
</comment>
<dbReference type="OrthoDB" id="514777at2759"/>
<organism evidence="17 18">
    <name type="scientific">Hirundo rustica rustica</name>
    <dbReference type="NCBI Taxonomy" id="333673"/>
    <lineage>
        <taxon>Eukaryota</taxon>
        <taxon>Metazoa</taxon>
        <taxon>Chordata</taxon>
        <taxon>Craniata</taxon>
        <taxon>Vertebrata</taxon>
        <taxon>Euteleostomi</taxon>
        <taxon>Archelosauria</taxon>
        <taxon>Archosauria</taxon>
        <taxon>Dinosauria</taxon>
        <taxon>Saurischia</taxon>
        <taxon>Theropoda</taxon>
        <taxon>Coelurosauria</taxon>
        <taxon>Aves</taxon>
        <taxon>Neognathae</taxon>
        <taxon>Neoaves</taxon>
        <taxon>Telluraves</taxon>
        <taxon>Australaves</taxon>
        <taxon>Passeriformes</taxon>
        <taxon>Sylvioidea</taxon>
        <taxon>Hirundinidae</taxon>
        <taxon>Hirundo</taxon>
    </lineage>
</organism>
<feature type="region of interest" description="Disordered" evidence="14">
    <location>
        <begin position="1446"/>
        <end position="1465"/>
    </location>
</feature>
<dbReference type="PROSITE" id="PS51363">
    <property type="entry name" value="W2"/>
    <property type="match status" value="1"/>
</dbReference>
<feature type="compositionally biased region" description="Low complexity" evidence="14">
    <location>
        <begin position="1811"/>
        <end position="1821"/>
    </location>
</feature>
<feature type="region of interest" description="Disordered" evidence="14">
    <location>
        <begin position="1403"/>
        <end position="1430"/>
    </location>
</feature>
<evidence type="ECO:0000313" key="17">
    <source>
        <dbReference type="EMBL" id="RMC02015.1"/>
    </source>
</evidence>
<feature type="compositionally biased region" description="Basic and acidic residues" evidence="14">
    <location>
        <begin position="1900"/>
        <end position="1938"/>
    </location>
</feature>
<dbReference type="STRING" id="333673.A0A3M0JMR6"/>
<feature type="domain" description="W2" evidence="15">
    <location>
        <begin position="2143"/>
        <end position="2314"/>
    </location>
</feature>
<feature type="compositionally biased region" description="Low complexity" evidence="14">
    <location>
        <begin position="1110"/>
        <end position="1119"/>
    </location>
</feature>
<dbReference type="PANTHER" id="PTHR10943:SF1">
    <property type="entry name" value="26S PROTEASOME NON-ATPASE REGULATORY SUBUNIT 2"/>
    <property type="match status" value="1"/>
</dbReference>
<dbReference type="PANTHER" id="PTHR10943">
    <property type="entry name" value="26S PROTEASOME NON-ATPASE REGULATORY SUBUNIT"/>
    <property type="match status" value="1"/>
</dbReference>
<dbReference type="SMART" id="SM00543">
    <property type="entry name" value="MIF4G"/>
    <property type="match status" value="1"/>
</dbReference>
<evidence type="ECO:0000256" key="12">
    <source>
        <dbReference type="ARBA" id="ARBA00022942"/>
    </source>
</evidence>
<feature type="region of interest" description="Disordered" evidence="14">
    <location>
        <begin position="1"/>
        <end position="51"/>
    </location>
</feature>
<evidence type="ECO:0000256" key="11">
    <source>
        <dbReference type="ARBA" id="ARBA00022917"/>
    </source>
</evidence>
<comment type="similarity">
    <text evidence="3">Belongs to the proteasome subunit S2 family.</text>
</comment>
<dbReference type="InterPro" id="IPR016024">
    <property type="entry name" value="ARM-type_fold"/>
</dbReference>
<protein>
    <recommendedName>
        <fullName evidence="5">26S proteasome non-ATPase regulatory subunit 2</fullName>
    </recommendedName>
</protein>
<keyword evidence="6" id="KW-0396">Initiation factor</keyword>
<dbReference type="InterPro" id="IPR003890">
    <property type="entry name" value="MIF4G-like_typ-3"/>
</dbReference>
<dbReference type="SUPFAM" id="SSF48371">
    <property type="entry name" value="ARM repeat"/>
    <property type="match status" value="4"/>
</dbReference>
<proteinExistence type="inferred from homology"/>
<evidence type="ECO:0000256" key="5">
    <source>
        <dbReference type="ARBA" id="ARBA00014928"/>
    </source>
</evidence>
<dbReference type="FunFam" id="1.25.10.10:FF:000026">
    <property type="entry name" value="26S proteasome non-ATPase regulatory subunit 2"/>
    <property type="match status" value="1"/>
</dbReference>
<feature type="compositionally biased region" description="Gly residues" evidence="14">
    <location>
        <begin position="1"/>
        <end position="18"/>
    </location>
</feature>
<dbReference type="Pfam" id="PF17781">
    <property type="entry name" value="RPN1_RPN2_N"/>
    <property type="match status" value="1"/>
</dbReference>
<feature type="compositionally biased region" description="Basic and acidic residues" evidence="14">
    <location>
        <begin position="1721"/>
        <end position="1730"/>
    </location>
</feature>
<dbReference type="PROSITE" id="PS51366">
    <property type="entry name" value="MI"/>
    <property type="match status" value="1"/>
</dbReference>
<dbReference type="InterPro" id="IPR040892">
    <property type="entry name" value="RPN1_N"/>
</dbReference>
<gene>
    <name evidence="17" type="ORF">DUI87_21177</name>
</gene>
<feature type="compositionally biased region" description="Basic and acidic residues" evidence="14">
    <location>
        <begin position="1306"/>
        <end position="1316"/>
    </location>
</feature>
<feature type="region of interest" description="Disordered" evidence="14">
    <location>
        <begin position="1721"/>
        <end position="1957"/>
    </location>
</feature>
<dbReference type="FunFam" id="1.25.40.180:FF:000003">
    <property type="entry name" value="Putative eukaryotic translation initiation factor 4 gamma 1"/>
    <property type="match status" value="1"/>
</dbReference>
<comment type="similarity">
    <text evidence="4">Belongs to the eukaryotic initiation factor 4G family.</text>
</comment>